<dbReference type="Pfam" id="PF03374">
    <property type="entry name" value="ANT"/>
    <property type="match status" value="1"/>
</dbReference>
<comment type="caution">
    <text evidence="2">The sequence shown here is derived from an EMBL/GenBank/DDBJ whole genome shotgun (WGS) entry which is preliminary data.</text>
</comment>
<name>A0A840CZ84_9BACE</name>
<dbReference type="PANTHER" id="PTHR36180">
    <property type="entry name" value="DNA-BINDING PROTEIN-RELATED-RELATED"/>
    <property type="match status" value="1"/>
</dbReference>
<feature type="domain" description="Bro-N" evidence="1">
    <location>
        <begin position="1"/>
        <end position="106"/>
    </location>
</feature>
<dbReference type="InterPro" id="IPR003497">
    <property type="entry name" value="BRO_N_domain"/>
</dbReference>
<keyword evidence="3" id="KW-1185">Reference proteome</keyword>
<dbReference type="InterPro" id="IPR005039">
    <property type="entry name" value="Ant_C"/>
</dbReference>
<dbReference type="EMBL" id="JACIER010000005">
    <property type="protein sequence ID" value="MBB4043879.1"/>
    <property type="molecule type" value="Genomic_DNA"/>
</dbReference>
<dbReference type="GO" id="GO:0003677">
    <property type="term" value="F:DNA binding"/>
    <property type="evidence" value="ECO:0007669"/>
    <property type="project" value="InterPro"/>
</dbReference>
<protein>
    <submittedName>
        <fullName evidence="2">Prophage antirepressor-like protein</fullName>
    </submittedName>
</protein>
<gene>
    <name evidence="2" type="ORF">GGR06_001665</name>
</gene>
<dbReference type="PROSITE" id="PS51750">
    <property type="entry name" value="BRO_N"/>
    <property type="match status" value="1"/>
</dbReference>
<dbReference type="PANTHER" id="PTHR36180:SF2">
    <property type="entry name" value="BRO FAMILY PROTEIN"/>
    <property type="match status" value="1"/>
</dbReference>
<evidence type="ECO:0000259" key="1">
    <source>
        <dbReference type="PROSITE" id="PS51750"/>
    </source>
</evidence>
<evidence type="ECO:0000313" key="2">
    <source>
        <dbReference type="EMBL" id="MBB4043879.1"/>
    </source>
</evidence>
<dbReference type="Pfam" id="PF02498">
    <property type="entry name" value="Bro-N"/>
    <property type="match status" value="1"/>
</dbReference>
<accession>A0A840CZ84</accession>
<organism evidence="2 3">
    <name type="scientific">Bacteroides reticulotermitis</name>
    <dbReference type="NCBI Taxonomy" id="1133319"/>
    <lineage>
        <taxon>Bacteria</taxon>
        <taxon>Pseudomonadati</taxon>
        <taxon>Bacteroidota</taxon>
        <taxon>Bacteroidia</taxon>
        <taxon>Bacteroidales</taxon>
        <taxon>Bacteroidaceae</taxon>
        <taxon>Bacteroides</taxon>
    </lineage>
</organism>
<dbReference type="Proteomes" id="UP000560658">
    <property type="component" value="Unassembled WGS sequence"/>
</dbReference>
<proteinExistence type="predicted"/>
<evidence type="ECO:0000313" key="3">
    <source>
        <dbReference type="Proteomes" id="UP000560658"/>
    </source>
</evidence>
<dbReference type="RefSeq" id="WP_044161588.1">
    <property type="nucleotide sequence ID" value="NZ_JACIER010000005.1"/>
</dbReference>
<reference evidence="2" key="1">
    <citation type="submission" date="2020-08" db="EMBL/GenBank/DDBJ databases">
        <title>Genomic Encyclopedia of Type Strains, Phase IV (KMG-IV): sequencing the most valuable type-strain genomes for metagenomic binning, comparative biology and taxonomic classification.</title>
        <authorList>
            <person name="Goeker M."/>
        </authorList>
    </citation>
    <scope>NUCLEOTIDE SEQUENCE [LARGE SCALE GENOMIC DNA]</scope>
    <source>
        <strain evidence="2">DSM 105720</strain>
    </source>
</reference>
<dbReference type="SMART" id="SM01040">
    <property type="entry name" value="Bro-N"/>
    <property type="match status" value="1"/>
</dbReference>
<sequence length="266" mass="30563">MNEIQLFNNPEFGEIRVAMSESSEPLFCLADLCQMLALRQGDVRQRLSDGVVSTQPIIDSLGREQQANFVNEDGLYDAILESRKPEARKIRKWVTSEVLPSIRKNGAYLTDSKIEEVLTNPDTIIKLATQLKEERAEKQRLSLIANEQSNQLKLQAPKVEYCDKVLSSSGLLTVTMIADCLGISEIKLNKLLREWNVQYKESGTYHLYTKYKNYGYTETKPYPYTDSNGNIKTRQHMYWTEKGKKFILDCYARYQQLQNIKKGAIA</sequence>
<dbReference type="AlphaFoldDB" id="A0A840CZ84"/>